<protein>
    <submittedName>
        <fullName evidence="2">Uncharacterized protein</fullName>
    </submittedName>
</protein>
<dbReference type="KEGG" id="bcv:Bcav_1366"/>
<feature type="compositionally biased region" description="Basic and acidic residues" evidence="1">
    <location>
        <begin position="377"/>
        <end position="400"/>
    </location>
</feature>
<feature type="compositionally biased region" description="Low complexity" evidence="1">
    <location>
        <begin position="700"/>
        <end position="712"/>
    </location>
</feature>
<feature type="region of interest" description="Disordered" evidence="1">
    <location>
        <begin position="368"/>
        <end position="454"/>
    </location>
</feature>
<feature type="compositionally biased region" description="Basic and acidic residues" evidence="1">
    <location>
        <begin position="470"/>
        <end position="493"/>
    </location>
</feature>
<feature type="region of interest" description="Disordered" evidence="1">
    <location>
        <begin position="682"/>
        <end position="741"/>
    </location>
</feature>
<accession>C5C2D9</accession>
<reference evidence="2 3" key="1">
    <citation type="journal article" date="2009" name="Stand. Genomic Sci.">
        <title>Complete genome sequence of Beutenbergia cavernae type strain (HKI 0122).</title>
        <authorList>
            <person name="Land M."/>
            <person name="Pukall R."/>
            <person name="Abt B."/>
            <person name="Goker M."/>
            <person name="Rohde M."/>
            <person name="Glavina Del Rio T."/>
            <person name="Tice H."/>
            <person name="Copeland A."/>
            <person name="Cheng J.F."/>
            <person name="Lucas S."/>
            <person name="Chen F."/>
            <person name="Nolan M."/>
            <person name="Bruce D."/>
            <person name="Goodwin L."/>
            <person name="Pitluck S."/>
            <person name="Ivanova N."/>
            <person name="Mavromatis K."/>
            <person name="Ovchinnikova G."/>
            <person name="Pati A."/>
            <person name="Chen A."/>
            <person name="Palaniappan K."/>
            <person name="Hauser L."/>
            <person name="Chang Y.J."/>
            <person name="Jefferies C.C."/>
            <person name="Saunders E."/>
            <person name="Brettin T."/>
            <person name="Detter J.C."/>
            <person name="Han C."/>
            <person name="Chain P."/>
            <person name="Bristow J."/>
            <person name="Eisen J.A."/>
            <person name="Markowitz V."/>
            <person name="Hugenholtz P."/>
            <person name="Kyrpides N.C."/>
            <person name="Klenk H.P."/>
            <person name="Lapidus A."/>
        </authorList>
    </citation>
    <scope>NUCLEOTIDE SEQUENCE [LARGE SCALE GENOMIC DNA]</scope>
    <source>
        <strain evidence="3">ATCC BAA-8 / DSM 12333 / NBRC 16432</strain>
    </source>
</reference>
<feature type="compositionally biased region" description="Basic and acidic residues" evidence="1">
    <location>
        <begin position="118"/>
        <end position="131"/>
    </location>
</feature>
<feature type="compositionally biased region" description="Basic residues" evidence="1">
    <location>
        <begin position="551"/>
        <end position="562"/>
    </location>
</feature>
<dbReference type="EMBL" id="CP001618">
    <property type="protein sequence ID" value="ACQ79625.1"/>
    <property type="molecule type" value="Genomic_DNA"/>
</dbReference>
<feature type="region of interest" description="Disordered" evidence="1">
    <location>
        <begin position="470"/>
        <end position="574"/>
    </location>
</feature>
<evidence type="ECO:0000313" key="3">
    <source>
        <dbReference type="Proteomes" id="UP000007962"/>
    </source>
</evidence>
<feature type="compositionally biased region" description="Basic and acidic residues" evidence="1">
    <location>
        <begin position="61"/>
        <end position="106"/>
    </location>
</feature>
<organism evidence="2 3">
    <name type="scientific">Beutenbergia cavernae (strain ATCC BAA-8 / DSM 12333 / CCUG 43141 / JCM 11478 / NBRC 16432 / NCIMB 13614 / HKI 0122)</name>
    <dbReference type="NCBI Taxonomy" id="471853"/>
    <lineage>
        <taxon>Bacteria</taxon>
        <taxon>Bacillati</taxon>
        <taxon>Actinomycetota</taxon>
        <taxon>Actinomycetes</taxon>
        <taxon>Micrococcales</taxon>
        <taxon>Beutenbergiaceae</taxon>
        <taxon>Beutenbergia</taxon>
    </lineage>
</organism>
<feature type="region of interest" description="Disordered" evidence="1">
    <location>
        <begin position="57"/>
        <end position="153"/>
    </location>
</feature>
<feature type="compositionally biased region" description="Basic and acidic residues" evidence="1">
    <location>
        <begin position="280"/>
        <end position="297"/>
    </location>
</feature>
<evidence type="ECO:0000256" key="1">
    <source>
        <dbReference type="SAM" id="MobiDB-lite"/>
    </source>
</evidence>
<proteinExistence type="predicted"/>
<dbReference type="HOGENOM" id="CLU_374566_0_0_11"/>
<name>C5C2D9_BEUC1</name>
<dbReference type="Proteomes" id="UP000007962">
    <property type="component" value="Chromosome"/>
</dbReference>
<dbReference type="AlphaFoldDB" id="C5C2D9"/>
<feature type="compositionally biased region" description="Gly residues" evidence="1">
    <location>
        <begin position="533"/>
        <end position="549"/>
    </location>
</feature>
<feature type="region of interest" description="Disordered" evidence="1">
    <location>
        <begin position="271"/>
        <end position="313"/>
    </location>
</feature>
<evidence type="ECO:0000313" key="2">
    <source>
        <dbReference type="EMBL" id="ACQ79625.1"/>
    </source>
</evidence>
<sequence length="741" mass="79900">MTRDGPSGVRLEEMEATTGGREVVRARRPVRVLDEVVEIARLRRRQARRFDAVPVPGANVSRERGRGPVRRGADVEDRAGQRVRDDPPPCAPGRERSRGDGVDRAVPRQHSGRLVQTEQRRCGHRDLDRHGRTARAGQPHHRRPGFGRIRSGGRGVGGLRAPVCRTGVGGLGVVAAPVGGLGVVAALTDGLGVVAALTDGLGVVAALTDGLGVVAALAAGLGVVAAPVGGVARCPVGAPADRACAHGVLSEENQGVGAELVQGALVAAGAGGPGSGVTGRVDRDRVWRGQDGDELRHPVRQRPRRVQAPAGARVRVPRGCVGSERLRERRAQDPFQCVVRQLRRPWQRRVDDGEDRVVVRVTEQRGVDPGLAGVDATGRERLPDVGERTDERLSLGDERSAPAPGHTESDGDLVPRDAPPSGVLGERGRIHLRPGRQLGGQRPDPGRGVRLQLVPPGKGLHERVRCELHRVQLREHPQRPHARTAAEPRPERRSVRRRRVTAQPPPGRISGVEPVCERTRRHQGRAQRLDLQVGGGRSRGRVGGTGGRSRGCARRTGGRSRGRVGGTGGRSRGCARRTGIDLRLPGLPLVPADRASPDRCDLLVDPRRVPVGVIRREPRLRRVLFGEPRRERGHIEQRAAGRYATRPLSRDVVEHTNDSPTPSPFGQAFAFEHRLKISLCQTRPSKRECPRTTTQPIEPPAAVVPSPLVPDAPTRPKTPAQPRVTRPPPTHGPPRKSRCVP</sequence>
<gene>
    <name evidence="2" type="ordered locus">Bcav_1366</name>
</gene>
<feature type="region of interest" description="Disordered" evidence="1">
    <location>
        <begin position="1"/>
        <end position="22"/>
    </location>
</feature>
<keyword evidence="3" id="KW-1185">Reference proteome</keyword>
<dbReference type="STRING" id="471853.Bcav_1366"/>